<dbReference type="PATRIC" id="fig|1434123.4.peg.3339"/>
<protein>
    <recommendedName>
        <fullName evidence="3">RelE/StbE replicon stabilization toxin</fullName>
    </recommendedName>
</protein>
<organism evidence="1 2">
    <name type="scientific">Methanosarcina vacuolata Z-761</name>
    <dbReference type="NCBI Taxonomy" id="1434123"/>
    <lineage>
        <taxon>Archaea</taxon>
        <taxon>Methanobacteriati</taxon>
        <taxon>Methanobacteriota</taxon>
        <taxon>Stenosarchaea group</taxon>
        <taxon>Methanomicrobia</taxon>
        <taxon>Methanosarcinales</taxon>
        <taxon>Methanosarcinaceae</taxon>
        <taxon>Methanosarcina</taxon>
    </lineage>
</organism>
<dbReference type="HOGENOM" id="CLU_2802332_0_0_2"/>
<dbReference type="AlphaFoldDB" id="A0A0E3Q7Q8"/>
<evidence type="ECO:0000313" key="1">
    <source>
        <dbReference type="EMBL" id="AKB44988.1"/>
    </source>
</evidence>
<name>A0A0E3Q7Q8_9EURY</name>
<evidence type="ECO:0000313" key="2">
    <source>
        <dbReference type="Proteomes" id="UP000033096"/>
    </source>
</evidence>
<dbReference type="Proteomes" id="UP000033096">
    <property type="component" value="Chromosome"/>
</dbReference>
<dbReference type="KEGG" id="mvc:MSVAZ_2719"/>
<gene>
    <name evidence="1" type="ORF">MSVAZ_2719</name>
</gene>
<reference evidence="1 2" key="1">
    <citation type="submission" date="2014-07" db="EMBL/GenBank/DDBJ databases">
        <title>Methanogenic archaea and the global carbon cycle.</title>
        <authorList>
            <person name="Henriksen J.R."/>
            <person name="Luke J."/>
            <person name="Reinhart S."/>
            <person name="Benedict M.N."/>
            <person name="Youngblut N.D."/>
            <person name="Metcalf M.E."/>
            <person name="Whitaker R.J."/>
            <person name="Metcalf W.W."/>
        </authorList>
    </citation>
    <scope>NUCLEOTIDE SEQUENCE [LARGE SCALE GENOMIC DNA]</scope>
    <source>
        <strain evidence="1 2">Z-761</strain>
    </source>
</reference>
<dbReference type="RefSeq" id="WP_048122068.1">
    <property type="nucleotide sequence ID" value="NZ_CP009520.1"/>
</dbReference>
<dbReference type="GeneID" id="24811226"/>
<evidence type="ECO:0008006" key="3">
    <source>
        <dbReference type="Google" id="ProtNLM"/>
    </source>
</evidence>
<sequence length="67" mass="7601">MIFKVLVSKNALSNVPTERRDQIKEALKELESPFGGGNQKKLKGYKTGHFLIYSGATKIETNFMKLR</sequence>
<proteinExistence type="predicted"/>
<keyword evidence="2" id="KW-1185">Reference proteome</keyword>
<dbReference type="EMBL" id="CP009520">
    <property type="protein sequence ID" value="AKB44988.1"/>
    <property type="molecule type" value="Genomic_DNA"/>
</dbReference>
<accession>A0A0E3Q7Q8</accession>